<dbReference type="SUPFAM" id="SSF52058">
    <property type="entry name" value="L domain-like"/>
    <property type="match status" value="1"/>
</dbReference>
<dbReference type="GO" id="GO:0016567">
    <property type="term" value="P:protein ubiquitination"/>
    <property type="evidence" value="ECO:0007669"/>
    <property type="project" value="InterPro"/>
</dbReference>
<evidence type="ECO:0000313" key="8">
    <source>
        <dbReference type="EMBL" id="SNS83916.1"/>
    </source>
</evidence>
<sequence length="1847" mass="206477">MSLSDGTVAPRDEEASRHRLGYEAIRSRVPAWLLDATGEARKAMGEQGREALPWVSAAMASMPQVVAHLHQDYLEHLALKAQVDTWLGTLSDPQRFAEPLLAAALRDRFGVDVDVRRTWLLHPRRMQTDDSFLTASRDWMVESFKAFRVACQPLLGMALQNFEAWESAPGGMDLAVTKARIFTVEPGQALWDGAILDIKPEAFAALCRELDLGRRYQELIGQTFAPAADAGAAAPSARAEREDIFQCHERSGLLVLLHLARMQGRIGETAYQAVLKLVHGFASTLDGVAFESGSLTLWNVELSGIVVFGGDRTARTAPDRIVVYIPGDPVEPLREHASFLDFRAHLRDRLLQADYQAFFQRFIPLRQRARLLDKLRQAFHPKVWNPGGWYEEVLDRQASLPFREGSLEVPLMPTLLRRKIARLKDDGLFLAVPTATQDHKSLAQKLDFFAQAGLFTLNALAFSVPVLGAAMLVFSSAQLAHEVYEGIGEWTRDEREQAWGYLLDVVENLVLVAALGGAQEARPGIAAHELPRLPTVLQPLRQADGGMRLWSRNLAPFAHDIILPGNLKADVRGLYRYQGRQWLALDGRHYSVLADARGAAYLEHPRRIDAHRPSVRYHGGGVWLHELDQPRGWSGLQLFQRFGAVAAGLDETEARQLLVISGCHESALRQTLVDGQRPPALLLDCLERYKIHRDLAGGEEVLSAEHHARLFEMRYESPVALPSLEQRVLLRDFAGLPRRIVQELLAHASEAERALIGERQRVPQRLAEEARLYLQSVRLARAYEGLYLPPLSNNDSTRLILHSLAALPGWAEQYRIEIRGLRVNGPLLDSIGPSPAVHRRVLVKSLEGYRTAEEPEVAATDLFSVVLRTLTVAQRGALGLEPTATREALRGKVMARPLGRPALRKVLHMQSVRPAMRSPMRLANGRRGYPLSGGGRLEPLVSENTLLDKIRLLELPDLFAGDLLQQLRGAALDDPAIDARLDSLLDEREALRRSLPLGETPRQALGDQPSLSDRHLIELALWQHWRDNLLPEIGRSGVPLRLFAVSLEAFPEQLPDFFRTRVQSLELSSVSVPVAVVTPGDDGLMRLDDRLLHLLRSFPRVTSLEIDAVDGRSLFDLPRIIVGAYPRLAELRLLNLHLPLGQEVLEELCRLSELNHLDLSGNRPSHLPVHLAGRLQLKFLGLDRLGLEQWPEWLDSDLLDGIERISLRDNRLTDLPAHLRVNPADAPRSTSISLRGNLFSQQALIGIRASAWRGRRFLLELDVPQSVENIVEGMMIEHQALSSAIDGWLETSRQGAAQRLAARRSLGDALLAGWLTQVDGGPVRSLVLEDLHLDDFPPTLPAFYFSRIGRLEVIRAQGTAQALDTLIARFPRLERLTLTQMPLEGLPPALGGLLELRQLALTDASLVVDQAVIDVLARLPGITSLDLAGNRLGEIRDVSAFSRLQLNLLSLERMEISRWPAWLDPLLPERVRWLNLNHNRLATLPAHLLENAESVSGSTEICLEGNPLNEDTLFSAHLSEGLTRPYSFRLDLPEHLRRLDGSWRGSSSGGASSAGTSEADLINVDFWLQQGASINDERRQIWQRLESTGDADDLLRLVGRLRHTAEYRNGLTRPDMFERVWQVLTISGQDDELRLLLDGMAQEPLRLLREFDTCPDGVRLEFNQMEILVFTRQALRTAADGPRGPALYRLMCRLFRLQELDRIAREEAGDRDEAEVRLAYRLNLASALDLPLAPTQMLYAGSANLRTGELDRAAARVRQGESGQALLDYATQRDFWLAYLRDVQGARFTAIREAFEAQVLALDDLYPDDMPVQTSARIQSLIDQRRLDEAALIGELTHKEGLQADRP</sequence>
<dbReference type="Proteomes" id="UP000198407">
    <property type="component" value="Unassembled WGS sequence"/>
</dbReference>
<evidence type="ECO:0000256" key="2">
    <source>
        <dbReference type="ARBA" id="ARBA00012483"/>
    </source>
</evidence>
<dbReference type="InterPro" id="IPR003591">
    <property type="entry name" value="Leu-rich_rpt_typical-subtyp"/>
</dbReference>
<evidence type="ECO:0000259" key="7">
    <source>
        <dbReference type="PROSITE" id="PS52053"/>
    </source>
</evidence>
<comment type="PTM">
    <text evidence="6">Ubiquitinated in the presence of host E1 ubiquitin-activating enzyme, E2 ubiquitin-conjugating enzyme and ubiquitin.</text>
</comment>
<dbReference type="SMART" id="SM00369">
    <property type="entry name" value="LRR_TYP"/>
    <property type="match status" value="5"/>
</dbReference>
<reference evidence="9" key="1">
    <citation type="submission" date="2017-06" db="EMBL/GenBank/DDBJ databases">
        <authorList>
            <person name="Varghese N."/>
            <person name="Submissions S."/>
        </authorList>
    </citation>
    <scope>NUCLEOTIDE SEQUENCE [LARGE SCALE GENOMIC DNA]</scope>
    <source>
        <strain evidence="9">DSM 22348</strain>
    </source>
</reference>
<keyword evidence="5" id="KW-0843">Virulence</keyword>
<keyword evidence="9" id="KW-1185">Reference proteome</keyword>
<keyword evidence="4" id="KW-0677">Repeat</keyword>
<dbReference type="InterPro" id="IPR032675">
    <property type="entry name" value="LRR_dom_sf"/>
</dbReference>
<proteinExistence type="inferred from homology"/>
<comment type="similarity">
    <text evidence="6">Belongs to the LRR-containing bacterial E3 ligase family.</text>
</comment>
<dbReference type="Gene3D" id="3.80.10.10">
    <property type="entry name" value="Ribonuclease Inhibitor"/>
    <property type="match status" value="2"/>
</dbReference>
<dbReference type="PROSITE" id="PS52053">
    <property type="entry name" value="NEL"/>
    <property type="match status" value="1"/>
</dbReference>
<keyword evidence="3" id="KW-0433">Leucine-rich repeat</keyword>
<organism evidence="8 9">
    <name type="scientific">Pseudomonas japonica</name>
    <dbReference type="NCBI Taxonomy" id="256466"/>
    <lineage>
        <taxon>Bacteria</taxon>
        <taxon>Pseudomonadati</taxon>
        <taxon>Pseudomonadota</taxon>
        <taxon>Gammaproteobacteria</taxon>
        <taxon>Pseudomonadales</taxon>
        <taxon>Pseudomonadaceae</taxon>
        <taxon>Pseudomonas</taxon>
    </lineage>
</organism>
<dbReference type="GO" id="GO:0061630">
    <property type="term" value="F:ubiquitin protein ligase activity"/>
    <property type="evidence" value="ECO:0007669"/>
    <property type="project" value="UniProtKB-EC"/>
</dbReference>
<keyword evidence="6" id="KW-0808">Transferase</keyword>
<dbReference type="Pfam" id="PF14496">
    <property type="entry name" value="NEL"/>
    <property type="match status" value="1"/>
</dbReference>
<dbReference type="STRING" id="1215104.GCA_000730585_02668"/>
<dbReference type="Pfam" id="PF20178">
    <property type="entry name" value="ToxA_N"/>
    <property type="match status" value="1"/>
</dbReference>
<dbReference type="EMBL" id="FZOL01000016">
    <property type="protein sequence ID" value="SNS83916.1"/>
    <property type="molecule type" value="Genomic_DNA"/>
</dbReference>
<name>A0A239HRJ5_9PSED</name>
<evidence type="ECO:0000313" key="9">
    <source>
        <dbReference type="Proteomes" id="UP000198407"/>
    </source>
</evidence>
<dbReference type="PANTHER" id="PTHR48051:SF46">
    <property type="entry name" value="LEUCINE RICH REPEAT-CONTAINING DOMAIN PROTEIN"/>
    <property type="match status" value="1"/>
</dbReference>
<dbReference type="GO" id="GO:0016874">
    <property type="term" value="F:ligase activity"/>
    <property type="evidence" value="ECO:0007669"/>
    <property type="project" value="UniProtKB-KW"/>
</dbReference>
<dbReference type="GO" id="GO:0005576">
    <property type="term" value="C:extracellular region"/>
    <property type="evidence" value="ECO:0007669"/>
    <property type="project" value="UniProtKB-UniRule"/>
</dbReference>
<evidence type="ECO:0000256" key="4">
    <source>
        <dbReference type="ARBA" id="ARBA00022737"/>
    </source>
</evidence>
<evidence type="ECO:0000256" key="1">
    <source>
        <dbReference type="ARBA" id="ARBA00000900"/>
    </source>
</evidence>
<keyword evidence="6" id="KW-1035">Host cytoplasm</keyword>
<dbReference type="GO" id="GO:0005737">
    <property type="term" value="C:cytoplasm"/>
    <property type="evidence" value="ECO:0007669"/>
    <property type="project" value="TreeGrafter"/>
</dbReference>
<protein>
    <recommendedName>
        <fullName evidence="2">RING-type E3 ubiquitin transferase</fullName>
        <ecNumber evidence="2">2.3.2.27</ecNumber>
    </recommendedName>
</protein>
<feature type="domain" description="NEL" evidence="7">
    <location>
        <begin position="1559"/>
        <end position="1847"/>
    </location>
</feature>
<keyword evidence="6" id="KW-0964">Secreted</keyword>
<feature type="active site" description="Glycyl thioester intermediate" evidence="6">
    <location>
        <position position="1654"/>
    </location>
</feature>
<keyword evidence="6" id="KW-0832">Ubl conjugation</keyword>
<dbReference type="InterPro" id="IPR050216">
    <property type="entry name" value="LRR_domain-containing"/>
</dbReference>
<dbReference type="RefSeq" id="WP_141137308.1">
    <property type="nucleotide sequence ID" value="NZ_FZOL01000016.1"/>
</dbReference>
<dbReference type="EC" id="2.3.2.27" evidence="2"/>
<gene>
    <name evidence="8" type="ORF">SAMN05444352_11669</name>
</gene>
<dbReference type="PANTHER" id="PTHR48051">
    <property type="match status" value="1"/>
</dbReference>
<evidence type="ECO:0000256" key="6">
    <source>
        <dbReference type="PROSITE-ProRule" id="PRU01398"/>
    </source>
</evidence>
<dbReference type="InterPro" id="IPR046673">
    <property type="entry name" value="ToxA_N"/>
</dbReference>
<accession>A0A239HRJ5</accession>
<keyword evidence="6" id="KW-0833">Ubl conjugation pathway</keyword>
<dbReference type="OrthoDB" id="1467561at2"/>
<keyword evidence="8" id="KW-0436">Ligase</keyword>
<evidence type="ECO:0000256" key="5">
    <source>
        <dbReference type="ARBA" id="ARBA00023026"/>
    </source>
</evidence>
<dbReference type="Gene3D" id="1.20.58.360">
    <property type="entry name" value="Shigella T3SS effector IpaH defines"/>
    <property type="match status" value="1"/>
</dbReference>
<dbReference type="InterPro" id="IPR029487">
    <property type="entry name" value="NEL_dom"/>
</dbReference>
<comment type="catalytic activity">
    <reaction evidence="1">
        <text>S-ubiquitinyl-[E2 ubiquitin-conjugating enzyme]-L-cysteine + [acceptor protein]-L-lysine = [E2 ubiquitin-conjugating enzyme]-L-cysteine + N(6)-ubiquitinyl-[acceptor protein]-L-lysine.</text>
        <dbReference type="EC" id="2.3.2.27"/>
    </reaction>
</comment>
<evidence type="ECO:0000256" key="3">
    <source>
        <dbReference type="ARBA" id="ARBA00022614"/>
    </source>
</evidence>